<evidence type="ECO:0000313" key="3">
    <source>
        <dbReference type="Proteomes" id="UP001595840"/>
    </source>
</evidence>
<sequence>MYMDGVVAYGIVIVLATCAVVWYVGRYAYRHFKQDCDAIDHPNTEAK</sequence>
<keyword evidence="1" id="KW-0472">Membrane</keyword>
<proteinExistence type="predicted"/>
<comment type="caution">
    <text evidence="2">The sequence shown here is derived from an EMBL/GenBank/DDBJ whole genome shotgun (WGS) entry which is preliminary data.</text>
</comment>
<accession>A0ABV8VB47</accession>
<dbReference type="EMBL" id="JBHSCX010000021">
    <property type="protein sequence ID" value="MFC4364299.1"/>
    <property type="molecule type" value="Genomic_DNA"/>
</dbReference>
<evidence type="ECO:0000313" key="2">
    <source>
        <dbReference type="EMBL" id="MFC4364299.1"/>
    </source>
</evidence>
<keyword evidence="1" id="KW-1133">Transmembrane helix</keyword>
<gene>
    <name evidence="2" type="ORF">ACFOX3_18465</name>
</gene>
<evidence type="ECO:0000256" key="1">
    <source>
        <dbReference type="SAM" id="Phobius"/>
    </source>
</evidence>
<keyword evidence="1" id="KW-0812">Transmembrane</keyword>
<protein>
    <submittedName>
        <fullName evidence="2">Uncharacterized protein</fullName>
    </submittedName>
</protein>
<organism evidence="2 3">
    <name type="scientific">Simiduia curdlanivorans</name>
    <dbReference type="NCBI Taxonomy" id="1492769"/>
    <lineage>
        <taxon>Bacteria</taxon>
        <taxon>Pseudomonadati</taxon>
        <taxon>Pseudomonadota</taxon>
        <taxon>Gammaproteobacteria</taxon>
        <taxon>Cellvibrionales</taxon>
        <taxon>Cellvibrionaceae</taxon>
        <taxon>Simiduia</taxon>
    </lineage>
</organism>
<dbReference type="Proteomes" id="UP001595840">
    <property type="component" value="Unassembled WGS sequence"/>
</dbReference>
<reference evidence="3" key="1">
    <citation type="journal article" date="2019" name="Int. J. Syst. Evol. Microbiol.">
        <title>The Global Catalogue of Microorganisms (GCM) 10K type strain sequencing project: providing services to taxonomists for standard genome sequencing and annotation.</title>
        <authorList>
            <consortium name="The Broad Institute Genomics Platform"/>
            <consortium name="The Broad Institute Genome Sequencing Center for Infectious Disease"/>
            <person name="Wu L."/>
            <person name="Ma J."/>
        </authorList>
    </citation>
    <scope>NUCLEOTIDE SEQUENCE [LARGE SCALE GENOMIC DNA]</scope>
    <source>
        <strain evidence="3">CECT 8570</strain>
    </source>
</reference>
<keyword evidence="3" id="KW-1185">Reference proteome</keyword>
<name>A0ABV8VB47_9GAMM</name>
<feature type="transmembrane region" description="Helical" evidence="1">
    <location>
        <begin position="6"/>
        <end position="24"/>
    </location>
</feature>